<name>A0A194Q1X8_PAPXU</name>
<feature type="domain" description="Partial AB-hydrolase lipase" evidence="8">
    <location>
        <begin position="30"/>
        <end position="82"/>
    </location>
</feature>
<gene>
    <name evidence="9" type="ORF">RR46_05517</name>
</gene>
<evidence type="ECO:0000313" key="10">
    <source>
        <dbReference type="Proteomes" id="UP000053268"/>
    </source>
</evidence>
<evidence type="ECO:0000256" key="6">
    <source>
        <dbReference type="ARBA" id="ARBA00023180"/>
    </source>
</evidence>
<dbReference type="STRING" id="66420.A0A194Q1X8"/>
<feature type="domain" description="Partial AB-hydrolase lipase" evidence="8">
    <location>
        <begin position="401"/>
        <end position="451"/>
    </location>
</feature>
<dbReference type="SUPFAM" id="SSF53474">
    <property type="entry name" value="alpha/beta-Hydrolases"/>
    <property type="match status" value="2"/>
</dbReference>
<dbReference type="Gene3D" id="3.40.50.1820">
    <property type="entry name" value="alpha/beta hydrolase"/>
    <property type="match status" value="2"/>
</dbReference>
<dbReference type="Proteomes" id="UP000053268">
    <property type="component" value="Unassembled WGS sequence"/>
</dbReference>
<dbReference type="AlphaFoldDB" id="A0A194Q1X8"/>
<dbReference type="GO" id="GO:0016042">
    <property type="term" value="P:lipid catabolic process"/>
    <property type="evidence" value="ECO:0007669"/>
    <property type="project" value="UniProtKB-KW"/>
</dbReference>
<keyword evidence="4" id="KW-0442">Lipid degradation</keyword>
<feature type="chain" id="PRO_5012339482" evidence="7">
    <location>
        <begin position="16"/>
        <end position="757"/>
    </location>
</feature>
<comment type="similarity">
    <text evidence="1">Belongs to the AB hydrolase superfamily. Lipase family.</text>
</comment>
<accession>A0A194Q1X8</accession>
<proteinExistence type="inferred from homology"/>
<keyword evidence="3" id="KW-0378">Hydrolase</keyword>
<evidence type="ECO:0000256" key="2">
    <source>
        <dbReference type="ARBA" id="ARBA00022729"/>
    </source>
</evidence>
<reference evidence="9 10" key="1">
    <citation type="journal article" date="2015" name="Nat. Commun.">
        <title>Outbred genome sequencing and CRISPR/Cas9 gene editing in butterflies.</title>
        <authorList>
            <person name="Li X."/>
            <person name="Fan D."/>
            <person name="Zhang W."/>
            <person name="Liu G."/>
            <person name="Zhang L."/>
            <person name="Zhao L."/>
            <person name="Fang X."/>
            <person name="Chen L."/>
            <person name="Dong Y."/>
            <person name="Chen Y."/>
            <person name="Ding Y."/>
            <person name="Zhao R."/>
            <person name="Feng M."/>
            <person name="Zhu Y."/>
            <person name="Feng Y."/>
            <person name="Jiang X."/>
            <person name="Zhu D."/>
            <person name="Xiang H."/>
            <person name="Feng X."/>
            <person name="Li S."/>
            <person name="Wang J."/>
            <person name="Zhang G."/>
            <person name="Kronforst M.R."/>
            <person name="Wang W."/>
        </authorList>
    </citation>
    <scope>NUCLEOTIDE SEQUENCE [LARGE SCALE GENOMIC DNA]</scope>
    <source>
        <strain evidence="9">Ya'a_city_454_Px</strain>
        <tissue evidence="9">Whole body</tissue>
    </source>
</reference>
<evidence type="ECO:0000256" key="1">
    <source>
        <dbReference type="ARBA" id="ARBA00010701"/>
    </source>
</evidence>
<evidence type="ECO:0000259" key="8">
    <source>
        <dbReference type="Pfam" id="PF04083"/>
    </source>
</evidence>
<sequence length="757" mass="85716">MKHIVLLSIIVIVHSEKDINILGDNPSSFTELAANYGHQALEYDVITEDGYILRLFRIKGEREMPVLLMHGILDSADTWVLRGNESLAITLANKGYDVWLGNCRGNKYGRRHIYLDPDNNTFWDYTFHEHGYYDLPAIIDNILFITNASKLNAIGHSQGTTIFYVLGSTRHEYNNKINVLIALAPVCFLENMEPPLKTMIQYSPMIYLTANMLDIKEIFGTNQNVINTICQQPIINSICVTNTIFPITGEDSDELEDIPILYEHFPTATSVKNLYHFSQLKQINGGFLSPKSPIKMMKGDGSKLVGNATGRIHTSNTRNEGEHCLAWTNDVIARTTTVAMLCALAVSHLVSAERVQAAPLQQLSPAVIVQVCQLHRIQCLATFRTVPCSIYRPLNFIQLGYKYGYTVEELIVITEDGYILKLFHILNKKRIKTPILLMHGISDSSDTWITRGNNSLALTLAGKGYDVWAGNCRGNKYSRKHIYLDPNTDNAFWDFSFHEFGYYDLSAIIDTILHITGEEKINAIGHSQGNTIFYVLGSTRPEYNNKINLLIALAPICFLQNVQPPLSTLINASPAIDRLAKFLNIVEVLGDESLIVNILRNFCPTPIIGYKTCILGIIFPIAGDDIEEFEPSFVRTFFNHFPVGVSEKDLIHYAQVSLRRKFANYDYGTEVNLQMYNLTEPPEYNLNAVTMKISLLYGVNDKLSTVEDVAILRRKLPNVIKYVLIPRKKMNHIDFVEGLHMEEYLFPYIFDSLNENN</sequence>
<evidence type="ECO:0000256" key="3">
    <source>
        <dbReference type="ARBA" id="ARBA00022801"/>
    </source>
</evidence>
<dbReference type="InterPro" id="IPR006693">
    <property type="entry name" value="AB_hydrolase_lipase"/>
</dbReference>
<keyword evidence="2 7" id="KW-0732">Signal</keyword>
<dbReference type="EMBL" id="KQ459580">
    <property type="protein sequence ID" value="KPI99333.1"/>
    <property type="molecule type" value="Genomic_DNA"/>
</dbReference>
<dbReference type="InterPro" id="IPR029058">
    <property type="entry name" value="AB_hydrolase_fold"/>
</dbReference>
<evidence type="ECO:0000256" key="4">
    <source>
        <dbReference type="ARBA" id="ARBA00022963"/>
    </source>
</evidence>
<dbReference type="GO" id="GO:0016787">
    <property type="term" value="F:hydrolase activity"/>
    <property type="evidence" value="ECO:0007669"/>
    <property type="project" value="UniProtKB-KW"/>
</dbReference>
<protein>
    <submittedName>
        <fullName evidence="9">Lipase 1</fullName>
    </submittedName>
</protein>
<evidence type="ECO:0000256" key="7">
    <source>
        <dbReference type="SAM" id="SignalP"/>
    </source>
</evidence>
<dbReference type="Pfam" id="PF04083">
    <property type="entry name" value="Abhydro_lipase"/>
    <property type="match status" value="2"/>
</dbReference>
<keyword evidence="6" id="KW-0325">Glycoprotein</keyword>
<keyword evidence="5" id="KW-0443">Lipid metabolism</keyword>
<dbReference type="PANTHER" id="PTHR11005">
    <property type="entry name" value="LYSOSOMAL ACID LIPASE-RELATED"/>
    <property type="match status" value="1"/>
</dbReference>
<dbReference type="FunFam" id="3.40.50.1820:FF:000057">
    <property type="entry name" value="Lipase"/>
    <property type="match status" value="2"/>
</dbReference>
<evidence type="ECO:0000313" key="9">
    <source>
        <dbReference type="EMBL" id="KPI99333.1"/>
    </source>
</evidence>
<feature type="signal peptide" evidence="7">
    <location>
        <begin position="1"/>
        <end position="15"/>
    </location>
</feature>
<organism evidence="9 10">
    <name type="scientific">Papilio xuthus</name>
    <name type="common">Asian swallowtail butterfly</name>
    <dbReference type="NCBI Taxonomy" id="66420"/>
    <lineage>
        <taxon>Eukaryota</taxon>
        <taxon>Metazoa</taxon>
        <taxon>Ecdysozoa</taxon>
        <taxon>Arthropoda</taxon>
        <taxon>Hexapoda</taxon>
        <taxon>Insecta</taxon>
        <taxon>Pterygota</taxon>
        <taxon>Neoptera</taxon>
        <taxon>Endopterygota</taxon>
        <taxon>Lepidoptera</taxon>
        <taxon>Glossata</taxon>
        <taxon>Ditrysia</taxon>
        <taxon>Papilionoidea</taxon>
        <taxon>Papilionidae</taxon>
        <taxon>Papilioninae</taxon>
        <taxon>Papilio</taxon>
    </lineage>
</organism>
<keyword evidence="10" id="KW-1185">Reference proteome</keyword>
<evidence type="ECO:0000256" key="5">
    <source>
        <dbReference type="ARBA" id="ARBA00023098"/>
    </source>
</evidence>